<keyword evidence="1 3" id="KW-0489">Methyltransferase</keyword>
<evidence type="ECO:0000256" key="1">
    <source>
        <dbReference type="ARBA" id="ARBA00022603"/>
    </source>
</evidence>
<dbReference type="PANTHER" id="PTHR40048:SF1">
    <property type="entry name" value="RHAMNOSYL O-METHYLTRANSFERASE"/>
    <property type="match status" value="1"/>
</dbReference>
<sequence length="221" mass="23935">MTQQSPSRLGAASAKSDEELFQISREVKGFLPEDEGQELHDAILRYASGGPVVEIGTYCGKSTILVGAAARARGSVVYTVDHHRGSEEHQPGWEYHDTSLVDPETGCFDTLPEFRRAILRAGLGETVVALVGSSRQLSSVWGAPLDVLFIDGGHTEEAAQNDYSGWAKFVAVGKALAIHDVFPDPADGGRPPYNIYRRALDSGEFREVGATGSLRILERIH</sequence>
<proteinExistence type="predicted"/>
<dbReference type="GO" id="GO:0032259">
    <property type="term" value="P:methylation"/>
    <property type="evidence" value="ECO:0007669"/>
    <property type="project" value="UniProtKB-KW"/>
</dbReference>
<reference evidence="3 4" key="1">
    <citation type="submission" date="2020-10" db="EMBL/GenBank/DDBJ databases">
        <title>Identification of Nocardia species via Next-generation sequencing and recognition of intraspecies genetic diversity.</title>
        <authorList>
            <person name="Li P."/>
            <person name="Li P."/>
            <person name="Lu B."/>
        </authorList>
    </citation>
    <scope>NUCLEOTIDE SEQUENCE [LARGE SCALE GENOMIC DNA]</scope>
    <source>
        <strain evidence="3 4">BJ06-0143</strain>
    </source>
</reference>
<dbReference type="Gene3D" id="3.40.50.150">
    <property type="entry name" value="Vaccinia Virus protein VP39"/>
    <property type="match status" value="1"/>
</dbReference>
<dbReference type="Pfam" id="PF13578">
    <property type="entry name" value="Methyltransf_24"/>
    <property type="match status" value="1"/>
</dbReference>
<comment type="caution">
    <text evidence="3">The sequence shown here is derived from an EMBL/GenBank/DDBJ whole genome shotgun (WGS) entry which is preliminary data.</text>
</comment>
<gene>
    <name evidence="3" type="ORF">IU449_02545</name>
</gene>
<accession>A0ABS0D5Q3</accession>
<dbReference type="RefSeq" id="WP_195000347.1">
    <property type="nucleotide sequence ID" value="NZ_JADLQN010000001.1"/>
</dbReference>
<evidence type="ECO:0000313" key="3">
    <source>
        <dbReference type="EMBL" id="MBF6353435.1"/>
    </source>
</evidence>
<protein>
    <submittedName>
        <fullName evidence="3">Class I SAM-dependent methyltransferase</fullName>
    </submittedName>
</protein>
<organism evidence="3 4">
    <name type="scientific">Nocardia higoensis</name>
    <dbReference type="NCBI Taxonomy" id="228599"/>
    <lineage>
        <taxon>Bacteria</taxon>
        <taxon>Bacillati</taxon>
        <taxon>Actinomycetota</taxon>
        <taxon>Actinomycetes</taxon>
        <taxon>Mycobacteriales</taxon>
        <taxon>Nocardiaceae</taxon>
        <taxon>Nocardia</taxon>
    </lineage>
</organism>
<dbReference type="GO" id="GO:0008168">
    <property type="term" value="F:methyltransferase activity"/>
    <property type="evidence" value="ECO:0007669"/>
    <property type="project" value="UniProtKB-KW"/>
</dbReference>
<keyword evidence="2" id="KW-0808">Transferase</keyword>
<evidence type="ECO:0000313" key="4">
    <source>
        <dbReference type="Proteomes" id="UP000707731"/>
    </source>
</evidence>
<dbReference type="Proteomes" id="UP000707731">
    <property type="component" value="Unassembled WGS sequence"/>
</dbReference>
<evidence type="ECO:0000256" key="2">
    <source>
        <dbReference type="ARBA" id="ARBA00022679"/>
    </source>
</evidence>
<dbReference type="SUPFAM" id="SSF53335">
    <property type="entry name" value="S-adenosyl-L-methionine-dependent methyltransferases"/>
    <property type="match status" value="1"/>
</dbReference>
<name>A0ABS0D5Q3_9NOCA</name>
<dbReference type="PANTHER" id="PTHR40048">
    <property type="entry name" value="RHAMNOSYL O-METHYLTRANSFERASE"/>
    <property type="match status" value="1"/>
</dbReference>
<dbReference type="InterPro" id="IPR029063">
    <property type="entry name" value="SAM-dependent_MTases_sf"/>
</dbReference>
<dbReference type="EMBL" id="JADLQN010000001">
    <property type="protein sequence ID" value="MBF6353435.1"/>
    <property type="molecule type" value="Genomic_DNA"/>
</dbReference>
<keyword evidence="4" id="KW-1185">Reference proteome</keyword>